<sequence length="38" mass="4317">MFALQFHKHLLLNPIDAMCVGRIQPGAPVFALPAEQWR</sequence>
<dbReference type="Proteomes" id="UP000077927">
    <property type="component" value="Chromosome 1"/>
</dbReference>
<dbReference type="KEGG" id="rin:ACS15_2752"/>
<accession>A0AAC9BHH7</accession>
<gene>
    <name evidence="1" type="ORF">ACS15_2752</name>
</gene>
<protein>
    <submittedName>
        <fullName evidence="1">Uncharacterized protein</fullName>
    </submittedName>
</protein>
<name>A0AAC9BHH7_9RALS</name>
<dbReference type="EMBL" id="CP012605">
    <property type="protein sequence ID" value="ANH73995.1"/>
    <property type="molecule type" value="Genomic_DNA"/>
</dbReference>
<dbReference type="AlphaFoldDB" id="A0AAC9BHH7"/>
<proteinExistence type="predicted"/>
<organism evidence="1 2">
    <name type="scientific">Ralstonia insidiosa</name>
    <dbReference type="NCBI Taxonomy" id="190721"/>
    <lineage>
        <taxon>Bacteria</taxon>
        <taxon>Pseudomonadati</taxon>
        <taxon>Pseudomonadota</taxon>
        <taxon>Betaproteobacteria</taxon>
        <taxon>Burkholderiales</taxon>
        <taxon>Burkholderiaceae</taxon>
        <taxon>Ralstonia</taxon>
    </lineage>
</organism>
<reference evidence="1 2" key="1">
    <citation type="submission" date="2015-09" db="EMBL/GenBank/DDBJ databases">
        <authorList>
            <person name="Xu Y."/>
            <person name="Nagy A."/>
            <person name="Liu N.T."/>
            <person name="Nou X."/>
        </authorList>
    </citation>
    <scope>NUCLEOTIDE SEQUENCE [LARGE SCALE GENOMIC DNA]</scope>
    <source>
        <strain evidence="1 2">FC1138</strain>
    </source>
</reference>
<evidence type="ECO:0000313" key="2">
    <source>
        <dbReference type="Proteomes" id="UP000077927"/>
    </source>
</evidence>
<evidence type="ECO:0000313" key="1">
    <source>
        <dbReference type="EMBL" id="ANH73995.1"/>
    </source>
</evidence>